<feature type="compositionally biased region" description="Basic residues" evidence="1">
    <location>
        <begin position="150"/>
        <end position="162"/>
    </location>
</feature>
<reference evidence="3" key="1">
    <citation type="submission" date="2025-08" db="UniProtKB">
        <authorList>
            <consortium name="RefSeq"/>
        </authorList>
    </citation>
    <scope>IDENTIFICATION</scope>
    <source>
        <tissue evidence="3">Blood</tissue>
    </source>
</reference>
<feature type="compositionally biased region" description="Pro residues" evidence="1">
    <location>
        <begin position="185"/>
        <end position="195"/>
    </location>
</feature>
<accession>A0A6J2DHZ0</accession>
<feature type="region of interest" description="Disordered" evidence="1">
    <location>
        <begin position="1"/>
        <end position="195"/>
    </location>
</feature>
<dbReference type="Proteomes" id="UP000515165">
    <property type="component" value="Chromosome 2"/>
</dbReference>
<evidence type="ECO:0000313" key="3">
    <source>
        <dbReference type="RefSeq" id="XP_027455859.1"/>
    </source>
</evidence>
<feature type="compositionally biased region" description="Basic and acidic residues" evidence="1">
    <location>
        <begin position="1"/>
        <end position="11"/>
    </location>
</feature>
<feature type="compositionally biased region" description="Pro residues" evidence="1">
    <location>
        <begin position="131"/>
        <end position="146"/>
    </location>
</feature>
<dbReference type="RefSeq" id="XP_027455859.1">
    <property type="nucleotide sequence ID" value="XM_027600058.2"/>
</dbReference>
<keyword evidence="2" id="KW-1185">Reference proteome</keyword>
<feature type="compositionally biased region" description="Basic residues" evidence="1">
    <location>
        <begin position="86"/>
        <end position="96"/>
    </location>
</feature>
<dbReference type="AlphaFoldDB" id="A0A6J2DHZ0"/>
<sequence>MFPGAVRERLKNPATGTGGTPVAERPPAAAPRDHPSHLKVGVRLLGRAGPRRHTNRRPVPRRASPGPRRAPAPRPRSPRETAAGHPRLRHRKRRRLGRPEGLRCRGKGSRGQRPEKQNVPGSRGEAHASPLRPPPPGLGPAGQPEPPRLRRDHRRRSRKGRGSPRQEHSPRLAGPLRRRLSPQPTACPVPAPDAI</sequence>
<name>A0A6J2DHZ0_ZALCA</name>
<protein>
    <submittedName>
        <fullName evidence="3">Serine/arginine repetitive matrix protein 1-like</fullName>
    </submittedName>
</protein>
<feature type="compositionally biased region" description="Basic residues" evidence="1">
    <location>
        <begin position="49"/>
        <end position="60"/>
    </location>
</feature>
<dbReference type="GeneID" id="113925372"/>
<proteinExistence type="predicted"/>
<evidence type="ECO:0000313" key="2">
    <source>
        <dbReference type="Proteomes" id="UP000515165"/>
    </source>
</evidence>
<gene>
    <name evidence="3" type="primary">LOC113925372</name>
</gene>
<evidence type="ECO:0000256" key="1">
    <source>
        <dbReference type="SAM" id="MobiDB-lite"/>
    </source>
</evidence>
<organism evidence="2 3">
    <name type="scientific">Zalophus californianus</name>
    <name type="common">California sealion</name>
    <dbReference type="NCBI Taxonomy" id="9704"/>
    <lineage>
        <taxon>Eukaryota</taxon>
        <taxon>Metazoa</taxon>
        <taxon>Chordata</taxon>
        <taxon>Craniata</taxon>
        <taxon>Vertebrata</taxon>
        <taxon>Euteleostomi</taxon>
        <taxon>Mammalia</taxon>
        <taxon>Eutheria</taxon>
        <taxon>Laurasiatheria</taxon>
        <taxon>Carnivora</taxon>
        <taxon>Caniformia</taxon>
        <taxon>Pinnipedia</taxon>
        <taxon>Otariidae</taxon>
        <taxon>Zalophus</taxon>
    </lineage>
</organism>
<dbReference type="KEGG" id="zca:113925372"/>